<dbReference type="STRING" id="745820.SAMN04488053_101828"/>
<dbReference type="SUPFAM" id="SSF51695">
    <property type="entry name" value="PLC-like phosphodiesterases"/>
    <property type="match status" value="1"/>
</dbReference>
<gene>
    <name evidence="2" type="ORF">SAMN04488053_101828</name>
</gene>
<name>A0A1H0BBL3_9BACI</name>
<dbReference type="GO" id="GO:0006629">
    <property type="term" value="P:lipid metabolic process"/>
    <property type="evidence" value="ECO:0007669"/>
    <property type="project" value="InterPro"/>
</dbReference>
<dbReference type="PROSITE" id="PS51704">
    <property type="entry name" value="GP_PDE"/>
    <property type="match status" value="1"/>
</dbReference>
<dbReference type="Gene3D" id="3.20.20.190">
    <property type="entry name" value="Phosphatidylinositol (PI) phosphodiesterase"/>
    <property type="match status" value="1"/>
</dbReference>
<organism evidence="2 3">
    <name type="scientific">Alkalicoccus daliensis</name>
    <dbReference type="NCBI Taxonomy" id="745820"/>
    <lineage>
        <taxon>Bacteria</taxon>
        <taxon>Bacillati</taxon>
        <taxon>Bacillota</taxon>
        <taxon>Bacilli</taxon>
        <taxon>Bacillales</taxon>
        <taxon>Bacillaceae</taxon>
        <taxon>Alkalicoccus</taxon>
    </lineage>
</organism>
<reference evidence="3" key="1">
    <citation type="submission" date="2016-10" db="EMBL/GenBank/DDBJ databases">
        <authorList>
            <person name="Varghese N."/>
            <person name="Submissions S."/>
        </authorList>
    </citation>
    <scope>NUCLEOTIDE SEQUENCE [LARGE SCALE GENOMIC DNA]</scope>
    <source>
        <strain evidence="3">CGMCC 1.10369</strain>
    </source>
</reference>
<dbReference type="Proteomes" id="UP000198778">
    <property type="component" value="Unassembled WGS sequence"/>
</dbReference>
<proteinExistence type="predicted"/>
<dbReference type="InterPro" id="IPR017946">
    <property type="entry name" value="PLC-like_Pdiesterase_TIM-brl"/>
</dbReference>
<dbReference type="InterPro" id="IPR030395">
    <property type="entry name" value="GP_PDE_dom"/>
</dbReference>
<evidence type="ECO:0000259" key="1">
    <source>
        <dbReference type="PROSITE" id="PS51704"/>
    </source>
</evidence>
<dbReference type="PANTHER" id="PTHR46211">
    <property type="entry name" value="GLYCEROPHOSPHORYL DIESTER PHOSPHODIESTERASE"/>
    <property type="match status" value="1"/>
</dbReference>
<protein>
    <submittedName>
        <fullName evidence="2">Glycerophosphoryl diester phosphodiesterase</fullName>
    </submittedName>
</protein>
<dbReference type="Pfam" id="PF03009">
    <property type="entry name" value="GDPD"/>
    <property type="match status" value="1"/>
</dbReference>
<evidence type="ECO:0000313" key="2">
    <source>
        <dbReference type="EMBL" id="SDN43017.1"/>
    </source>
</evidence>
<sequence length="245" mass="28446">MDIIGHRGFKRLYPENTMVGFKAASAFSIDGIECDVHWTKDEVPVIIHDAELERTTNGRGRVADHTWEELQLLDAGSYFDKKFKGEKIPSLRELAQWLQENNLTLHLELKEQLHTDNSNFVLSCISLLREHSLIRRTIISTFYHSYIREIKRQEPLLQTALLTKTPFRRGKKYANKVAADGIHIRHGVQASMYYGPWRRQGLTVRAYNVKRKQDYLRCLRAGVSGIITDDPEQMAELKFDRFVNS</sequence>
<dbReference type="GO" id="GO:0008081">
    <property type="term" value="F:phosphoric diester hydrolase activity"/>
    <property type="evidence" value="ECO:0007669"/>
    <property type="project" value="InterPro"/>
</dbReference>
<accession>A0A1H0BBL3</accession>
<dbReference type="AlphaFoldDB" id="A0A1H0BBL3"/>
<evidence type="ECO:0000313" key="3">
    <source>
        <dbReference type="Proteomes" id="UP000198778"/>
    </source>
</evidence>
<dbReference type="PANTHER" id="PTHR46211:SF14">
    <property type="entry name" value="GLYCEROPHOSPHODIESTER PHOSPHODIESTERASE"/>
    <property type="match status" value="1"/>
</dbReference>
<dbReference type="RefSeq" id="WP_175444171.1">
    <property type="nucleotide sequence ID" value="NZ_FNIL01000001.1"/>
</dbReference>
<dbReference type="EMBL" id="FNIL01000001">
    <property type="protein sequence ID" value="SDN43017.1"/>
    <property type="molecule type" value="Genomic_DNA"/>
</dbReference>
<keyword evidence="3" id="KW-1185">Reference proteome</keyword>
<feature type="domain" description="GP-PDE" evidence="1">
    <location>
        <begin position="1"/>
        <end position="238"/>
    </location>
</feature>